<organism evidence="9">
    <name type="scientific">Bionectria ochroleuca</name>
    <name type="common">Gliocladium roseum</name>
    <dbReference type="NCBI Taxonomy" id="29856"/>
    <lineage>
        <taxon>Eukaryota</taxon>
        <taxon>Fungi</taxon>
        <taxon>Dikarya</taxon>
        <taxon>Ascomycota</taxon>
        <taxon>Pezizomycotina</taxon>
        <taxon>Sordariomycetes</taxon>
        <taxon>Hypocreomycetidae</taxon>
        <taxon>Hypocreales</taxon>
        <taxon>Bionectriaceae</taxon>
        <taxon>Clonostachys</taxon>
    </lineage>
</organism>
<evidence type="ECO:0000256" key="7">
    <source>
        <dbReference type="PROSITE-ProRule" id="PRU00221"/>
    </source>
</evidence>
<dbReference type="SMART" id="SM00320">
    <property type="entry name" value="WD40"/>
    <property type="match status" value="4"/>
</dbReference>
<gene>
    <name evidence="9" type="ORF">BN869_000011344_1</name>
</gene>
<feature type="repeat" description="WD" evidence="7">
    <location>
        <begin position="115"/>
        <end position="150"/>
    </location>
</feature>
<dbReference type="SUPFAM" id="SSF50978">
    <property type="entry name" value="WD40 repeat-like"/>
    <property type="match status" value="1"/>
</dbReference>
<dbReference type="InterPro" id="IPR011044">
    <property type="entry name" value="Quino_amine_DH_bsu"/>
</dbReference>
<dbReference type="EMBL" id="CDPU01000050">
    <property type="protein sequence ID" value="CEO55286.1"/>
    <property type="molecule type" value="Genomic_DNA"/>
</dbReference>
<proteinExistence type="inferred from homology"/>
<feature type="chain" id="PRO_5002134751" description="Mitochondrial division protein 1" evidence="8">
    <location>
        <begin position="20"/>
        <end position="505"/>
    </location>
</feature>
<dbReference type="InterPro" id="IPR001680">
    <property type="entry name" value="WD40_rpt"/>
</dbReference>
<feature type="repeat" description="WD" evidence="7">
    <location>
        <begin position="74"/>
        <end position="114"/>
    </location>
</feature>
<protein>
    <recommendedName>
        <fullName evidence="5">Mitochondrial division protein 1</fullName>
    </recommendedName>
</protein>
<dbReference type="Pfam" id="PF00400">
    <property type="entry name" value="WD40"/>
    <property type="match status" value="3"/>
</dbReference>
<keyword evidence="8" id="KW-0732">Signal</keyword>
<keyword evidence="1 7" id="KW-0853">WD repeat</keyword>
<evidence type="ECO:0000256" key="6">
    <source>
        <dbReference type="ARBA" id="ARBA00043913"/>
    </source>
</evidence>
<sequence length="505" mass="56521">MAVPLFILLCVALLRMPSSETPNIRSRTFLHTEKRKANPDSNLHIFQSTFFAYSSYPNKTVRIFQTNSGECVRELEHTKAITSVVFSRDSVLLAASNEHDIWIWNLKTGKCVQVLTGHGNIICHIAFSYDSDLVASSSHDGTLRIWQIDTLHGHHIPNQSESRAVVFSAGFSPDSALIATSDRSSSRIWDAMTGECKRVLRKIRPHLLKSYTLIRALVQTLQGDIPVIDNAEFSRDSSLVVMVTHCDAPSTEFTTGIWLIETGQCMQIVEAGSWHRLAIFSPNGRLVATSSENNVSLWNTGDWRRMQKFGLGNTPVMLPVNMKFSPDSAFLASLREDMLEVWHCDSGKCMLKSNHQGYDMGCAFSSDSKFIAINLNFENRDDDQIQLWSMETSQHLHSIRLGATPRPGSGITHGELIRFTPDDSGLETSRGVIALSNFPPTHWNHGPVSFSFSGCGISPDRVWITWDGDRVLRLPAQYRPWCSAVSLDTVVLGRDSGRVTILRRR</sequence>
<keyword evidence="2" id="KW-0677">Repeat</keyword>
<evidence type="ECO:0000256" key="5">
    <source>
        <dbReference type="ARBA" id="ARBA00039789"/>
    </source>
</evidence>
<evidence type="ECO:0000256" key="3">
    <source>
        <dbReference type="ARBA" id="ARBA00023054"/>
    </source>
</evidence>
<name>A0A0B7KKU0_BIOOC</name>
<evidence type="ECO:0000313" key="9">
    <source>
        <dbReference type="EMBL" id="CEO55286.1"/>
    </source>
</evidence>
<comment type="function">
    <text evidence="6">Involved in mitochondrial fission. Acts as an adapter protein required to form mitochondrial fission complexes. Formation of these complexes is required to promote constriction and fission of the mitochondrial compartment at a late step in mitochondrial division.</text>
</comment>
<evidence type="ECO:0000256" key="8">
    <source>
        <dbReference type="SAM" id="SignalP"/>
    </source>
</evidence>
<dbReference type="SUPFAM" id="SSF50969">
    <property type="entry name" value="YVTN repeat-like/Quinoprotein amine dehydrogenase"/>
    <property type="match status" value="1"/>
</dbReference>
<dbReference type="AlphaFoldDB" id="A0A0B7KKU0"/>
<dbReference type="Gene3D" id="2.130.10.10">
    <property type="entry name" value="YVTN repeat-like/Quinoprotein amine dehydrogenase"/>
    <property type="match status" value="2"/>
</dbReference>
<evidence type="ECO:0000256" key="4">
    <source>
        <dbReference type="ARBA" id="ARBA00038415"/>
    </source>
</evidence>
<reference evidence="9" key="1">
    <citation type="submission" date="2015-01" db="EMBL/GenBank/DDBJ databases">
        <authorList>
            <person name="Durling Mikael"/>
        </authorList>
    </citation>
    <scope>NUCLEOTIDE SEQUENCE</scope>
</reference>
<dbReference type="PROSITE" id="PS50294">
    <property type="entry name" value="WD_REPEATS_REGION"/>
    <property type="match status" value="1"/>
</dbReference>
<comment type="similarity">
    <text evidence="4">Belongs to the WD repeat MDV1/CAF4 family.</text>
</comment>
<dbReference type="PANTHER" id="PTHR22847">
    <property type="entry name" value="WD40 REPEAT PROTEIN"/>
    <property type="match status" value="1"/>
</dbReference>
<dbReference type="GO" id="GO:1990234">
    <property type="term" value="C:transferase complex"/>
    <property type="evidence" value="ECO:0007669"/>
    <property type="project" value="UniProtKB-ARBA"/>
</dbReference>
<evidence type="ECO:0000256" key="1">
    <source>
        <dbReference type="ARBA" id="ARBA00022574"/>
    </source>
</evidence>
<dbReference type="PANTHER" id="PTHR22847:SF637">
    <property type="entry name" value="WD REPEAT DOMAIN 5B"/>
    <property type="match status" value="1"/>
</dbReference>
<dbReference type="PROSITE" id="PS50082">
    <property type="entry name" value="WD_REPEATS_2"/>
    <property type="match status" value="2"/>
</dbReference>
<accession>A0A0B7KKU0</accession>
<dbReference type="InterPro" id="IPR036322">
    <property type="entry name" value="WD40_repeat_dom_sf"/>
</dbReference>
<feature type="signal peptide" evidence="8">
    <location>
        <begin position="1"/>
        <end position="19"/>
    </location>
</feature>
<keyword evidence="3" id="KW-0175">Coiled coil</keyword>
<evidence type="ECO:0000256" key="2">
    <source>
        <dbReference type="ARBA" id="ARBA00022737"/>
    </source>
</evidence>
<dbReference type="InterPro" id="IPR015943">
    <property type="entry name" value="WD40/YVTN_repeat-like_dom_sf"/>
</dbReference>